<comment type="caution">
    <text evidence="3">The sequence shown here is derived from an EMBL/GenBank/DDBJ whole genome shotgun (WGS) entry which is preliminary data.</text>
</comment>
<evidence type="ECO:0000256" key="1">
    <source>
        <dbReference type="SAM" id="Phobius"/>
    </source>
</evidence>
<proteinExistence type="predicted"/>
<dbReference type="GO" id="GO:0006465">
    <property type="term" value="P:signal peptide processing"/>
    <property type="evidence" value="ECO:0007669"/>
    <property type="project" value="InterPro"/>
</dbReference>
<feature type="transmembrane region" description="Helical" evidence="1">
    <location>
        <begin position="171"/>
        <end position="195"/>
    </location>
</feature>
<keyword evidence="1" id="KW-0472">Membrane</keyword>
<feature type="transmembrane region" description="Helical" evidence="1">
    <location>
        <begin position="215"/>
        <end position="237"/>
    </location>
</feature>
<dbReference type="SUPFAM" id="SSF51306">
    <property type="entry name" value="LexA/Signal peptidase"/>
    <property type="match status" value="1"/>
</dbReference>
<dbReference type="GO" id="GO:0004252">
    <property type="term" value="F:serine-type endopeptidase activity"/>
    <property type="evidence" value="ECO:0007669"/>
    <property type="project" value="InterPro"/>
</dbReference>
<gene>
    <name evidence="3" type="ORF">CH365_07355</name>
</gene>
<accession>A0A2M9ZZD1</accession>
<evidence type="ECO:0000313" key="4">
    <source>
        <dbReference type="Proteomes" id="UP000231843"/>
    </source>
</evidence>
<feature type="transmembrane region" description="Helical" evidence="1">
    <location>
        <begin position="71"/>
        <end position="90"/>
    </location>
</feature>
<evidence type="ECO:0000313" key="3">
    <source>
        <dbReference type="EMBL" id="PJZ77398.1"/>
    </source>
</evidence>
<feature type="domain" description="Peptidase S26" evidence="2">
    <location>
        <begin position="225"/>
        <end position="321"/>
    </location>
</feature>
<dbReference type="Proteomes" id="UP000231843">
    <property type="component" value="Unassembled WGS sequence"/>
</dbReference>
<dbReference type="AlphaFoldDB" id="A0A2M9ZZD1"/>
<feature type="transmembrane region" description="Helical" evidence="1">
    <location>
        <begin position="121"/>
        <end position="139"/>
    </location>
</feature>
<protein>
    <recommendedName>
        <fullName evidence="2">Peptidase S26 domain-containing protein</fullName>
    </recommendedName>
</protein>
<dbReference type="EMBL" id="NPEA01000004">
    <property type="protein sequence ID" value="PJZ77398.1"/>
    <property type="molecule type" value="Genomic_DNA"/>
</dbReference>
<dbReference type="InterPro" id="IPR036286">
    <property type="entry name" value="LexA/Signal_pep-like_sf"/>
</dbReference>
<sequence>MEIMNLQKMKSYIILGLSILIALLGGLFFHHRSSNIHNLIKLVSIYSIGIFCPIFLMLNIYHFIKPPFSSIAVTISTVYPAFFMIFVFLTTGEPDLNHFSFLIISIIYLILILTGRKNAKYVFAIIISISSVPFGLLYFKKFKQFGIFLTIALALPIVIIWSIYKYSDPNSFAIIVLISSTLYIVYFSALLFSILRGEKDKTIVSQTENQINLRLFLFSLYCVTISFSAALIIDFLYSEKLNIYMAKGSALEPNILDGDILIAKRDNFVINRGDVVLRSYEDSESLVRIIGIPGDNIECIAKKNSSNLYHMEIFINNVQLPIELNYNFQFKDWENNTRPELVSDDAYNETIDGHTYQIIVPTDDIIHKFLGGFPNVLPNHFTIQLENEEYYLLPDDRQYFCYFSLIEKEVSRSKIGGKLIYRIFSFDWANKNCRDSKGKIKPDSKEYCEENLWPRIHDSKFRYDRIGPI</sequence>
<feature type="transmembrane region" description="Helical" evidence="1">
    <location>
        <begin position="43"/>
        <end position="64"/>
    </location>
</feature>
<dbReference type="Pfam" id="PF10502">
    <property type="entry name" value="Peptidase_S26"/>
    <property type="match status" value="1"/>
</dbReference>
<dbReference type="CDD" id="cd06462">
    <property type="entry name" value="Peptidase_S24_S26"/>
    <property type="match status" value="1"/>
</dbReference>
<feature type="transmembrane region" description="Helical" evidence="1">
    <location>
        <begin position="145"/>
        <end position="164"/>
    </location>
</feature>
<dbReference type="Gene3D" id="2.10.109.10">
    <property type="entry name" value="Umud Fragment, subunit A"/>
    <property type="match status" value="1"/>
</dbReference>
<name>A0A2M9ZZD1_9LEPT</name>
<reference evidence="3 4" key="1">
    <citation type="submission" date="2017-07" db="EMBL/GenBank/DDBJ databases">
        <title>Leptospira spp. isolated from tropical soils.</title>
        <authorList>
            <person name="Thibeaux R."/>
            <person name="Iraola G."/>
            <person name="Ferres I."/>
            <person name="Bierque E."/>
            <person name="Girault D."/>
            <person name="Soupe-Gilbert M.-E."/>
            <person name="Picardeau M."/>
            <person name="Goarant C."/>
        </authorList>
    </citation>
    <scope>NUCLEOTIDE SEQUENCE [LARGE SCALE GENOMIC DNA]</scope>
    <source>
        <strain evidence="3 4">ES4-C-A1</strain>
    </source>
</reference>
<feature type="transmembrane region" description="Helical" evidence="1">
    <location>
        <begin position="12"/>
        <end position="31"/>
    </location>
</feature>
<organism evidence="3 4">
    <name type="scientific">Leptospira neocaledonica</name>
    <dbReference type="NCBI Taxonomy" id="2023192"/>
    <lineage>
        <taxon>Bacteria</taxon>
        <taxon>Pseudomonadati</taxon>
        <taxon>Spirochaetota</taxon>
        <taxon>Spirochaetia</taxon>
        <taxon>Leptospirales</taxon>
        <taxon>Leptospiraceae</taxon>
        <taxon>Leptospira</taxon>
    </lineage>
</organism>
<dbReference type="InterPro" id="IPR019533">
    <property type="entry name" value="Peptidase_S26"/>
</dbReference>
<keyword evidence="1" id="KW-1133">Transmembrane helix</keyword>
<evidence type="ECO:0000259" key="2">
    <source>
        <dbReference type="Pfam" id="PF10502"/>
    </source>
</evidence>
<keyword evidence="1" id="KW-0812">Transmembrane</keyword>
<feature type="transmembrane region" description="Helical" evidence="1">
    <location>
        <begin position="96"/>
        <end position="114"/>
    </location>
</feature>
<keyword evidence="4" id="KW-1185">Reference proteome</keyword>